<feature type="compositionally biased region" description="Pro residues" evidence="1">
    <location>
        <begin position="406"/>
        <end position="415"/>
    </location>
</feature>
<dbReference type="EMBL" id="JALLKP010000068">
    <property type="protein sequence ID" value="KAK2194662.1"/>
    <property type="molecule type" value="Genomic_DNA"/>
</dbReference>
<evidence type="ECO:0000256" key="1">
    <source>
        <dbReference type="SAM" id="MobiDB-lite"/>
    </source>
</evidence>
<feature type="compositionally biased region" description="Basic residues" evidence="1">
    <location>
        <begin position="497"/>
        <end position="515"/>
    </location>
</feature>
<evidence type="ECO:0000313" key="6">
    <source>
        <dbReference type="EMBL" id="KAK2195125.1"/>
    </source>
</evidence>
<dbReference type="EMBL" id="JALLKP010000005">
    <property type="protein sequence ID" value="KAK2195125.1"/>
    <property type="molecule type" value="Genomic_DNA"/>
</dbReference>
<gene>
    <name evidence="6" type="ORF">BdWA1_003427</name>
    <name evidence="5" type="ORF">BdWA1_003760</name>
    <name evidence="4" type="ORF">BdWA1_003868</name>
    <name evidence="3" type="ORF">BdWA1_004080</name>
</gene>
<keyword evidence="2" id="KW-0732">Signal</keyword>
<feature type="region of interest" description="Disordered" evidence="1">
    <location>
        <begin position="311"/>
        <end position="332"/>
    </location>
</feature>
<feature type="region of interest" description="Disordered" evidence="1">
    <location>
        <begin position="389"/>
        <end position="421"/>
    </location>
</feature>
<dbReference type="GeneID" id="94337724"/>
<feature type="region of interest" description="Disordered" evidence="1">
    <location>
        <begin position="92"/>
        <end position="141"/>
    </location>
</feature>
<proteinExistence type="predicted"/>
<accession>A0AAD9UMJ3</accession>
<feature type="region of interest" description="Disordered" evidence="1">
    <location>
        <begin position="21"/>
        <end position="59"/>
    </location>
</feature>
<evidence type="ECO:0000313" key="7">
    <source>
        <dbReference type="Proteomes" id="UP001214638"/>
    </source>
</evidence>
<feature type="compositionally biased region" description="Polar residues" evidence="1">
    <location>
        <begin position="318"/>
        <end position="328"/>
    </location>
</feature>
<dbReference type="EMBL" id="JALLKP010000048">
    <property type="protein sequence ID" value="KAK2194770.1"/>
    <property type="molecule type" value="Genomic_DNA"/>
</dbReference>
<dbReference type="KEGG" id="bdw:94337724"/>
<organism evidence="5 7">
    <name type="scientific">Babesia duncani</name>
    <dbReference type="NCBI Taxonomy" id="323732"/>
    <lineage>
        <taxon>Eukaryota</taxon>
        <taxon>Sar</taxon>
        <taxon>Alveolata</taxon>
        <taxon>Apicomplexa</taxon>
        <taxon>Aconoidasida</taxon>
        <taxon>Piroplasmida</taxon>
        <taxon>Babesiidae</taxon>
        <taxon>Babesia</taxon>
    </lineage>
</organism>
<dbReference type="AlphaFoldDB" id="A0AAD9UMJ3"/>
<feature type="compositionally biased region" description="Acidic residues" evidence="1">
    <location>
        <begin position="550"/>
        <end position="560"/>
    </location>
</feature>
<evidence type="ECO:0000313" key="5">
    <source>
        <dbReference type="EMBL" id="KAK2194770.1"/>
    </source>
</evidence>
<feature type="signal peptide" evidence="2">
    <location>
        <begin position="1"/>
        <end position="20"/>
    </location>
</feature>
<feature type="compositionally biased region" description="Acidic residues" evidence="1">
    <location>
        <begin position="520"/>
        <end position="530"/>
    </location>
</feature>
<dbReference type="RefSeq" id="XP_067801968.1">
    <property type="nucleotide sequence ID" value="XM_067948437.1"/>
</dbReference>
<feature type="region of interest" description="Disordered" evidence="1">
    <location>
        <begin position="474"/>
        <end position="560"/>
    </location>
</feature>
<reference evidence="5" key="1">
    <citation type="journal article" date="2023" name="Nat. Microbiol.">
        <title>Babesia duncani multi-omics identifies virulence factors and drug targets.</title>
        <authorList>
            <person name="Singh P."/>
            <person name="Lonardi S."/>
            <person name="Liang Q."/>
            <person name="Vydyam P."/>
            <person name="Khabirova E."/>
            <person name="Fang T."/>
            <person name="Gihaz S."/>
            <person name="Thekkiniath J."/>
            <person name="Munshi M."/>
            <person name="Abel S."/>
            <person name="Ciampossin L."/>
            <person name="Batugedara G."/>
            <person name="Gupta M."/>
            <person name="Lu X.M."/>
            <person name="Lenz T."/>
            <person name="Chakravarty S."/>
            <person name="Cornillot E."/>
            <person name="Hu Y."/>
            <person name="Ma W."/>
            <person name="Gonzalez L.M."/>
            <person name="Sanchez S."/>
            <person name="Estrada K."/>
            <person name="Sanchez-Flores A."/>
            <person name="Montero E."/>
            <person name="Harb O.S."/>
            <person name="Le Roch K.G."/>
            <person name="Mamoun C.B."/>
        </authorList>
    </citation>
    <scope>NUCLEOTIDE SEQUENCE</scope>
    <source>
        <strain evidence="5">WA1</strain>
    </source>
</reference>
<protein>
    <submittedName>
        <fullName evidence="5">Uncharacterized protein</fullName>
    </submittedName>
</protein>
<feature type="compositionally biased region" description="Basic and acidic residues" evidence="1">
    <location>
        <begin position="122"/>
        <end position="136"/>
    </location>
</feature>
<feature type="compositionally biased region" description="Basic and acidic residues" evidence="1">
    <location>
        <begin position="157"/>
        <end position="174"/>
    </location>
</feature>
<evidence type="ECO:0000313" key="4">
    <source>
        <dbReference type="EMBL" id="KAK2194662.1"/>
    </source>
</evidence>
<feature type="chain" id="PRO_5042442603" evidence="2">
    <location>
        <begin position="21"/>
        <end position="560"/>
    </location>
</feature>
<evidence type="ECO:0000256" key="2">
    <source>
        <dbReference type="SAM" id="SignalP"/>
    </source>
</evidence>
<feature type="region of interest" description="Disordered" evidence="1">
    <location>
        <begin position="157"/>
        <end position="178"/>
    </location>
</feature>
<comment type="caution">
    <text evidence="5">The sequence shown here is derived from an EMBL/GenBank/DDBJ whole genome shotgun (WGS) entry which is preliminary data.</text>
</comment>
<dbReference type="EMBL" id="JALLKP010000117">
    <property type="protein sequence ID" value="KAK2194458.1"/>
    <property type="molecule type" value="Genomic_DNA"/>
</dbReference>
<keyword evidence="7" id="KW-1185">Reference proteome</keyword>
<evidence type="ECO:0000313" key="3">
    <source>
        <dbReference type="EMBL" id="KAK2194458.1"/>
    </source>
</evidence>
<name>A0AAD9UMJ3_9APIC</name>
<dbReference type="Proteomes" id="UP001214638">
    <property type="component" value="Unassembled WGS sequence"/>
</dbReference>
<sequence>MKFIYAILVCLLANAVKTFADDSDDSNDKSPALRLISPTPPPVPKPSDGDSYIDKRSQETFDTSLKSSDLLDKAIATDKKSDFELIDLSIPKDQTPTTKDDSANAPLNKETSATANVNDAGISKDKIANKPEEKFDNQQSEKMFNDIEEHLKDLEKRSSESRKLLSIPKDKPKTDSSTGPTIVCVYGDTFNDVDSAFKCLMESAANGTPDAYKTNFKTIYSSLEASYKTKFSPVPLKPSEIEDLKFNIKQIKDSATKADGRTFYEHLKLFHHSYKNNELPEHAPEIESQSPKQSETPQSLEGSFDALMKSSVEEKNKASSNGNTNPQDPNAKVHKLPTAAITSGGKTVDTPSVTDGNTTIIKVPNSLLESKDASVITVANPDGSIPLGQIPQAMGANPQPIANPVTPNPSQPPTPTSTLQVPTNVREEIVEVKCGERIVQLKCPVVDTPNKVLNDVNKVQEAVKRVKEQVMNVDKDLESMNDKVNGYAQNTKSESKPKKHKKKGWFWSKKKKNLKKQKEEEQEESEEPESQETKQQESTEDSTTSKAEDNTDDDEDSNQE</sequence>